<protein>
    <submittedName>
        <fullName evidence="3">Nucleotidyltransferase family protein</fullName>
    </submittedName>
</protein>
<dbReference type="Gene3D" id="3.90.550.10">
    <property type="entry name" value="Spore Coat Polysaccharide Biosynthesis Protein SpsA, Chain A"/>
    <property type="match status" value="1"/>
</dbReference>
<gene>
    <name evidence="3" type="ORF">IMF26_06780</name>
</gene>
<proteinExistence type="predicted"/>
<dbReference type="AlphaFoldDB" id="A0AAT9L9R8"/>
<evidence type="ECO:0000313" key="3">
    <source>
        <dbReference type="EMBL" id="QUL97806.1"/>
    </source>
</evidence>
<dbReference type="EMBL" id="CP062796">
    <property type="protein sequence ID" value="QUL97806.1"/>
    <property type="molecule type" value="Genomic_DNA"/>
</dbReference>
<organism evidence="3">
    <name type="scientific">Candidatus Fermentithermobacillus carboniphilus</name>
    <dbReference type="NCBI Taxonomy" id="3085328"/>
    <lineage>
        <taxon>Bacteria</taxon>
        <taxon>Bacillati</taxon>
        <taxon>Bacillota</taxon>
        <taxon>Candidatus Fermentithermobacillia</taxon>
        <taxon>Candidatus Fermentithermobacillales</taxon>
        <taxon>Candidatus Fermentithermobacillaceae</taxon>
        <taxon>Candidatus Fermentithermobacillus</taxon>
    </lineage>
</organism>
<dbReference type="SUPFAM" id="SSF53448">
    <property type="entry name" value="Nucleotide-diphospho-sugar transferases"/>
    <property type="match status" value="1"/>
</dbReference>
<dbReference type="InterPro" id="IPR025877">
    <property type="entry name" value="MobA-like_NTP_Trfase"/>
</dbReference>
<name>A0AAT9L9R8_9FIRM</name>
<dbReference type="GO" id="GO:0016779">
    <property type="term" value="F:nucleotidyltransferase activity"/>
    <property type="evidence" value="ECO:0007669"/>
    <property type="project" value="TreeGrafter"/>
</dbReference>
<reference evidence="3" key="2">
    <citation type="journal article" date="2023" name="Biology">
        <title>Prokaryotic Life Associated with Coal-Fire Gas Vents Revealed by Metagenomics.</title>
        <authorList>
            <person name="Kadnikov V.V."/>
            <person name="Mardanov A.V."/>
            <person name="Beletsky A.V."/>
            <person name="Karnachuk O.V."/>
            <person name="Ravin N.V."/>
        </authorList>
    </citation>
    <scope>NUCLEOTIDE SEQUENCE</scope>
    <source>
        <strain evidence="3">Bu02</strain>
    </source>
</reference>
<keyword evidence="1" id="KW-0808">Transferase</keyword>
<feature type="domain" description="MobA-like NTP transferase" evidence="2">
    <location>
        <begin position="29"/>
        <end position="134"/>
    </location>
</feature>
<sequence>MKIDSVVLAGRPNTGKLSSVSSEPLEANIEIAGRPMVSYVLEALIGVPDVSKVLLVGPKDGLGRYENDRIVVVEPGEDLIENIRIGLEKASTEYVLVCSSDIPLITSDILADFLEKCISFGVDFVYPVSRKEDCEARYSGVKRTYVKLKDGTFTGGNVFFVRKAIVDNAWPMVEKMVTYRKSPLKMASFLGFGLLLRIALGLSGVQEIENHVGKLLGITCKALIGASPEMSVDVDKPLDFEVCRLVLEK</sequence>
<evidence type="ECO:0000256" key="1">
    <source>
        <dbReference type="ARBA" id="ARBA00022679"/>
    </source>
</evidence>
<dbReference type="PANTHER" id="PTHR19136">
    <property type="entry name" value="MOLYBDENUM COFACTOR GUANYLYLTRANSFERASE"/>
    <property type="match status" value="1"/>
</dbReference>
<accession>A0AAT9L9R8</accession>
<dbReference type="Pfam" id="PF12804">
    <property type="entry name" value="NTP_transf_3"/>
    <property type="match status" value="1"/>
</dbReference>
<evidence type="ECO:0000259" key="2">
    <source>
        <dbReference type="Pfam" id="PF12804"/>
    </source>
</evidence>
<dbReference type="PANTHER" id="PTHR19136:SF81">
    <property type="entry name" value="MOLYBDENUM COFACTOR GUANYLYLTRANSFERASE"/>
    <property type="match status" value="1"/>
</dbReference>
<dbReference type="KEGG" id="fcz:IMF26_06780"/>
<dbReference type="InterPro" id="IPR029044">
    <property type="entry name" value="Nucleotide-diphossugar_trans"/>
</dbReference>
<reference evidence="3" key="1">
    <citation type="submission" date="2020-10" db="EMBL/GenBank/DDBJ databases">
        <authorList>
            <person name="Kadnikov V."/>
            <person name="Beletsky A.V."/>
            <person name="Mardanov A.V."/>
            <person name="Karnachuk O.V."/>
            <person name="Ravin N.V."/>
        </authorList>
    </citation>
    <scope>NUCLEOTIDE SEQUENCE</scope>
    <source>
        <strain evidence="3">Bu02</strain>
    </source>
</reference>